<protein>
    <recommendedName>
        <fullName evidence="3">DUSP domain-containing protein</fullName>
    </recommendedName>
</protein>
<feature type="domain" description="DUSP" evidence="3">
    <location>
        <begin position="179"/>
        <end position="301"/>
    </location>
</feature>
<dbReference type="EMBL" id="SDRB02010421">
    <property type="protein sequence ID" value="THG06518.1"/>
    <property type="molecule type" value="Genomic_DNA"/>
</dbReference>
<organism evidence="4 5">
    <name type="scientific">Camellia sinensis var. sinensis</name>
    <name type="common">China tea</name>
    <dbReference type="NCBI Taxonomy" id="542762"/>
    <lineage>
        <taxon>Eukaryota</taxon>
        <taxon>Viridiplantae</taxon>
        <taxon>Streptophyta</taxon>
        <taxon>Embryophyta</taxon>
        <taxon>Tracheophyta</taxon>
        <taxon>Spermatophyta</taxon>
        <taxon>Magnoliopsida</taxon>
        <taxon>eudicotyledons</taxon>
        <taxon>Gunneridae</taxon>
        <taxon>Pentapetalae</taxon>
        <taxon>asterids</taxon>
        <taxon>Ericales</taxon>
        <taxon>Theaceae</taxon>
        <taxon>Camellia</taxon>
    </lineage>
</organism>
<reference evidence="4 5" key="1">
    <citation type="journal article" date="2018" name="Proc. Natl. Acad. Sci. U.S.A.">
        <title>Draft genome sequence of Camellia sinensis var. sinensis provides insights into the evolution of the tea genome and tea quality.</title>
        <authorList>
            <person name="Wei C."/>
            <person name="Yang H."/>
            <person name="Wang S."/>
            <person name="Zhao J."/>
            <person name="Liu C."/>
            <person name="Gao L."/>
            <person name="Xia E."/>
            <person name="Lu Y."/>
            <person name="Tai Y."/>
            <person name="She G."/>
            <person name="Sun J."/>
            <person name="Cao H."/>
            <person name="Tong W."/>
            <person name="Gao Q."/>
            <person name="Li Y."/>
            <person name="Deng W."/>
            <person name="Jiang X."/>
            <person name="Wang W."/>
            <person name="Chen Q."/>
            <person name="Zhang S."/>
            <person name="Li H."/>
            <person name="Wu J."/>
            <person name="Wang P."/>
            <person name="Li P."/>
            <person name="Shi C."/>
            <person name="Zheng F."/>
            <person name="Jian J."/>
            <person name="Huang B."/>
            <person name="Shan D."/>
            <person name="Shi M."/>
            <person name="Fang C."/>
            <person name="Yue Y."/>
            <person name="Li F."/>
            <person name="Li D."/>
            <person name="Wei S."/>
            <person name="Han B."/>
            <person name="Jiang C."/>
            <person name="Yin Y."/>
            <person name="Xia T."/>
            <person name="Zhang Z."/>
            <person name="Bennetzen J.L."/>
            <person name="Zhao S."/>
            <person name="Wan X."/>
        </authorList>
    </citation>
    <scope>NUCLEOTIDE SEQUENCE [LARGE SCALE GENOMIC DNA]</scope>
    <source>
        <strain evidence="5">cv. Shuchazao</strain>
        <tissue evidence="4">Leaf</tissue>
    </source>
</reference>
<comment type="similarity">
    <text evidence="1">Belongs to the peptidase C19 family.</text>
</comment>
<feature type="region of interest" description="Disordered" evidence="2">
    <location>
        <begin position="387"/>
        <end position="406"/>
    </location>
</feature>
<dbReference type="Proteomes" id="UP000306102">
    <property type="component" value="Unassembled WGS sequence"/>
</dbReference>
<dbReference type="GO" id="GO:0004843">
    <property type="term" value="F:cysteine-type deubiquitinase activity"/>
    <property type="evidence" value="ECO:0007669"/>
    <property type="project" value="InterPro"/>
</dbReference>
<evidence type="ECO:0000313" key="4">
    <source>
        <dbReference type="EMBL" id="THG06518.1"/>
    </source>
</evidence>
<dbReference type="InterPro" id="IPR006615">
    <property type="entry name" value="Pept_C19_DUSP"/>
</dbReference>
<evidence type="ECO:0000313" key="5">
    <source>
        <dbReference type="Proteomes" id="UP000306102"/>
    </source>
</evidence>
<sequence>MYIKLSNTLRHVQPVGMLASILYEGGPALSKDDYCVGCLFEGAHSIANADSYRDRIKSMKELAEAALAGKCLDEPMYYVSKIWLNQWIRRKKVESPCEADAGPTASIRCPHGELMPEQAIRAKRVLVPENLWLFLYDTANTVKPDDSLGCSTFPSDSAPCSQCSIELTEVACLEDSLREFKLKQRLNHDRLALGKSIELFPFKRYYLLPTSWLSKWKSYIITSGKNASSAEPETLSNFIDLLKCEKHSRLLKRPPDLICKRGVILQRSPNTDGLTIITENDWKLFCEDWGGIEEKGISAEIEISNCMGDESIRFSAEMAVSEEHTNAQDEANGDADSKRLLVKTCPEVCEACIGERESCEFMRKLNYCNEDICVCFVRGTEPPRSILEASGNSFEQDRRTSKRSRKTTFGNSINLNVSGSTSIYQLKMMIWESFGVVKENQILHKGFKIIDGESATLADMNIFAGDTLWVTDSEIHENRDIADELSDQKMEVQQAEEGFRGTLLTSNISSQPSRSRWLVFTDYITGLGIDVRSLVAELTHQSQTILSFPRLSSLVIGSIYVPDWTIKAVVLCPKGEAKGTQRSS</sequence>
<dbReference type="SUPFAM" id="SSF143791">
    <property type="entry name" value="DUSP-like"/>
    <property type="match status" value="1"/>
</dbReference>
<dbReference type="STRING" id="542762.A0A4S4DTE5"/>
<name>A0A4S4DTE5_CAMSN</name>
<dbReference type="PROSITE" id="PS51283">
    <property type="entry name" value="DUSP"/>
    <property type="match status" value="2"/>
</dbReference>
<dbReference type="InterPro" id="IPR044743">
    <property type="entry name" value="Ubl_USP48"/>
</dbReference>
<evidence type="ECO:0000259" key="3">
    <source>
        <dbReference type="PROSITE" id="PS51283"/>
    </source>
</evidence>
<dbReference type="InterPro" id="IPR029071">
    <property type="entry name" value="Ubiquitin-like_domsf"/>
</dbReference>
<dbReference type="GO" id="GO:0004197">
    <property type="term" value="F:cysteine-type endopeptidase activity"/>
    <property type="evidence" value="ECO:0007669"/>
    <property type="project" value="InterPro"/>
</dbReference>
<gene>
    <name evidence="4" type="ORF">TEA_017682</name>
</gene>
<accession>A0A4S4DTE5</accession>
<dbReference type="Gene3D" id="3.10.20.90">
    <property type="entry name" value="Phosphatidylinositol 3-kinase Catalytic Subunit, Chain A, domain 1"/>
    <property type="match status" value="1"/>
</dbReference>
<dbReference type="AlphaFoldDB" id="A0A4S4DTE5"/>
<feature type="domain" description="DUSP" evidence="3">
    <location>
        <begin position="50"/>
        <end position="158"/>
    </location>
</feature>
<dbReference type="SUPFAM" id="SSF54236">
    <property type="entry name" value="Ubiquitin-like"/>
    <property type="match status" value="1"/>
</dbReference>
<keyword evidence="5" id="KW-1185">Reference proteome</keyword>
<comment type="caution">
    <text evidence="4">The sequence shown here is derived from an EMBL/GenBank/DDBJ whole genome shotgun (WGS) entry which is preliminary data.</text>
</comment>
<evidence type="ECO:0000256" key="2">
    <source>
        <dbReference type="SAM" id="MobiDB-lite"/>
    </source>
</evidence>
<dbReference type="InterPro" id="IPR035927">
    <property type="entry name" value="DUSP-like_sf"/>
</dbReference>
<proteinExistence type="inferred from homology"/>
<dbReference type="CDD" id="cd01795">
    <property type="entry name" value="Ubl_USP48"/>
    <property type="match status" value="1"/>
</dbReference>
<dbReference type="GO" id="GO:0016579">
    <property type="term" value="P:protein deubiquitination"/>
    <property type="evidence" value="ECO:0007669"/>
    <property type="project" value="InterPro"/>
</dbReference>
<evidence type="ECO:0000256" key="1">
    <source>
        <dbReference type="ARBA" id="ARBA00009085"/>
    </source>
</evidence>